<dbReference type="RefSeq" id="WP_074630804.1">
    <property type="nucleotide sequence ID" value="NZ_FNKY01000001.1"/>
</dbReference>
<evidence type="ECO:0000256" key="2">
    <source>
        <dbReference type="SAM" id="SignalP"/>
    </source>
</evidence>
<comment type="caution">
    <text evidence="4">The sequence shown here is derived from an EMBL/GenBank/DDBJ whole genome shotgun (WGS) entry which is preliminary data.</text>
</comment>
<dbReference type="NCBIfam" id="TIGR02595">
    <property type="entry name" value="PEP_CTERM"/>
    <property type="match status" value="1"/>
</dbReference>
<dbReference type="InterPro" id="IPR013424">
    <property type="entry name" value="Ice-binding_C"/>
</dbReference>
<keyword evidence="1" id="KW-0812">Transmembrane</keyword>
<keyword evidence="1" id="KW-1133">Transmembrane helix</keyword>
<feature type="chain" id="PRO_5045934924" evidence="2">
    <location>
        <begin position="26"/>
        <end position="189"/>
    </location>
</feature>
<feature type="domain" description="Ice-binding protein C-terminal" evidence="3">
    <location>
        <begin position="166"/>
        <end position="188"/>
    </location>
</feature>
<feature type="signal peptide" evidence="2">
    <location>
        <begin position="1"/>
        <end position="25"/>
    </location>
</feature>
<evidence type="ECO:0000313" key="4">
    <source>
        <dbReference type="EMBL" id="SDQ39734.1"/>
    </source>
</evidence>
<evidence type="ECO:0000313" key="5">
    <source>
        <dbReference type="Proteomes" id="UP000183471"/>
    </source>
</evidence>
<dbReference type="Pfam" id="PF07589">
    <property type="entry name" value="PEP-CTERM"/>
    <property type="match status" value="1"/>
</dbReference>
<dbReference type="Proteomes" id="UP000183471">
    <property type="component" value="Unassembled WGS sequence"/>
</dbReference>
<sequence>MFSTKQFAKAALASIVWAIGGVAHAGLIGTQMEVGYYTPNTSSPYASAIFTPSSFTVGAGQETVGNVEGVTNLFIDFTDNTLSVTFGTILGSPTWNSNDFNGVIFTAMSPFDFESLLVIPSTTMSGFDNSRVSFTDNQILLNWQGLSYIDGTTVNISFTSPSSPSAVPVPGTLALIGLGIVGLAWRRRK</sequence>
<dbReference type="InterPro" id="IPR017756">
    <property type="entry name" value="TM_Gly-Cys-Arg_CS"/>
</dbReference>
<keyword evidence="1" id="KW-0472">Membrane</keyword>
<gene>
    <name evidence="4" type="ORF">SAMN05216402_0693</name>
</gene>
<reference evidence="4 5" key="1">
    <citation type="submission" date="2016-10" db="EMBL/GenBank/DDBJ databases">
        <authorList>
            <person name="Varghese N."/>
            <person name="Submissions S."/>
        </authorList>
    </citation>
    <scope>NUCLEOTIDE SEQUENCE [LARGE SCALE GENOMIC DNA]</scope>
    <source>
        <strain evidence="4 5">Nl1</strain>
    </source>
</reference>
<evidence type="ECO:0000259" key="3">
    <source>
        <dbReference type="Pfam" id="PF07589"/>
    </source>
</evidence>
<evidence type="ECO:0000256" key="1">
    <source>
        <dbReference type="SAM" id="Phobius"/>
    </source>
</evidence>
<organism evidence="4 5">
    <name type="scientific">Nitrosospira multiformis</name>
    <dbReference type="NCBI Taxonomy" id="1231"/>
    <lineage>
        <taxon>Bacteria</taxon>
        <taxon>Pseudomonadati</taxon>
        <taxon>Pseudomonadota</taxon>
        <taxon>Betaproteobacteria</taxon>
        <taxon>Nitrosomonadales</taxon>
        <taxon>Nitrosomonadaceae</taxon>
        <taxon>Nitrosospira</taxon>
    </lineage>
</organism>
<protein>
    <submittedName>
        <fullName evidence="4">PEP-CTERM protein-sorting domain-containing protein/Myxococcales GC_trans_RRR domain-containing protein</fullName>
    </submittedName>
</protein>
<dbReference type="EMBL" id="FNKY01000001">
    <property type="protein sequence ID" value="SDQ39734.1"/>
    <property type="molecule type" value="Genomic_DNA"/>
</dbReference>
<keyword evidence="5" id="KW-1185">Reference proteome</keyword>
<feature type="transmembrane region" description="Helical" evidence="1">
    <location>
        <begin position="167"/>
        <end position="185"/>
    </location>
</feature>
<accession>A0ABY0T7M4</accession>
<dbReference type="NCBIfam" id="TIGR03382">
    <property type="entry name" value="GC_trans_RRR"/>
    <property type="match status" value="1"/>
</dbReference>
<keyword evidence="2" id="KW-0732">Signal</keyword>
<proteinExistence type="predicted"/>
<name>A0ABY0T7M4_9PROT</name>